<reference evidence="10" key="2">
    <citation type="submission" date="2018-03" db="EMBL/GenBank/DDBJ databases">
        <title>The Triticum urartu genome reveals the dynamic nature of wheat genome evolution.</title>
        <authorList>
            <person name="Ling H."/>
            <person name="Ma B."/>
            <person name="Shi X."/>
            <person name="Liu H."/>
            <person name="Dong L."/>
            <person name="Sun H."/>
            <person name="Cao Y."/>
            <person name="Gao Q."/>
            <person name="Zheng S."/>
            <person name="Li Y."/>
            <person name="Yu Y."/>
            <person name="Du H."/>
            <person name="Qi M."/>
            <person name="Li Y."/>
            <person name="Yu H."/>
            <person name="Cui Y."/>
            <person name="Wang N."/>
            <person name="Chen C."/>
            <person name="Wu H."/>
            <person name="Zhao Y."/>
            <person name="Zhang J."/>
            <person name="Li Y."/>
            <person name="Zhou W."/>
            <person name="Zhang B."/>
            <person name="Hu W."/>
            <person name="Eijk M."/>
            <person name="Tang J."/>
            <person name="Witsenboer H."/>
            <person name="Zhao S."/>
            <person name="Li Z."/>
            <person name="Zhang A."/>
            <person name="Wang D."/>
            <person name="Liang C."/>
        </authorList>
    </citation>
    <scope>NUCLEOTIDE SEQUENCE [LARGE SCALE GENOMIC DNA]</scope>
    <source>
        <strain evidence="10">cv. G1812</strain>
    </source>
</reference>
<dbReference type="GO" id="GO:0009734">
    <property type="term" value="P:auxin-activated signaling pathway"/>
    <property type="evidence" value="ECO:0007669"/>
    <property type="project" value="UniProtKB-KW"/>
</dbReference>
<dbReference type="GeneID" id="125556313"/>
<keyword evidence="4 9" id="KW-0812">Transmembrane</keyword>
<dbReference type="EnsemblPlants" id="TuG1812G0500003115.01.T01">
    <property type="protein sequence ID" value="TuG1812G0500003115.01.T01"/>
    <property type="gene ID" value="TuG1812G0500003115.01"/>
</dbReference>
<evidence type="ECO:0000256" key="9">
    <source>
        <dbReference type="SAM" id="Phobius"/>
    </source>
</evidence>
<gene>
    <name evidence="10" type="primary">LOC125556313</name>
</gene>
<protein>
    <recommendedName>
        <fullName evidence="12">Auxin efflux carrier component</fullName>
    </recommendedName>
</protein>
<evidence type="ECO:0000256" key="2">
    <source>
        <dbReference type="ARBA" id="ARBA00009177"/>
    </source>
</evidence>
<evidence type="ECO:0008006" key="12">
    <source>
        <dbReference type="Google" id="ProtNLM"/>
    </source>
</evidence>
<keyword evidence="7" id="KW-0927">Auxin signaling pathway</keyword>
<evidence type="ECO:0000313" key="11">
    <source>
        <dbReference type="Proteomes" id="UP000015106"/>
    </source>
</evidence>
<evidence type="ECO:0000256" key="5">
    <source>
        <dbReference type="ARBA" id="ARBA00022989"/>
    </source>
</evidence>
<dbReference type="InterPro" id="IPR004776">
    <property type="entry name" value="Mem_transp_PIN-like"/>
</dbReference>
<evidence type="ECO:0000256" key="8">
    <source>
        <dbReference type="SAM" id="MobiDB-lite"/>
    </source>
</evidence>
<comment type="similarity">
    <text evidence="2">Belongs to the auxin efflux carrier (TC 2.A.69.1) family.</text>
</comment>
<reference evidence="10" key="3">
    <citation type="submission" date="2022-06" db="UniProtKB">
        <authorList>
            <consortium name="EnsemblPlants"/>
        </authorList>
    </citation>
    <scope>IDENTIFICATION</scope>
</reference>
<evidence type="ECO:0000256" key="4">
    <source>
        <dbReference type="ARBA" id="ARBA00022692"/>
    </source>
</evidence>
<dbReference type="RefSeq" id="XP_048575023.1">
    <property type="nucleotide sequence ID" value="XM_048719066.1"/>
</dbReference>
<reference evidence="11" key="1">
    <citation type="journal article" date="2013" name="Nature">
        <title>Draft genome of the wheat A-genome progenitor Triticum urartu.</title>
        <authorList>
            <person name="Ling H.Q."/>
            <person name="Zhao S."/>
            <person name="Liu D."/>
            <person name="Wang J."/>
            <person name="Sun H."/>
            <person name="Zhang C."/>
            <person name="Fan H."/>
            <person name="Li D."/>
            <person name="Dong L."/>
            <person name="Tao Y."/>
            <person name="Gao C."/>
            <person name="Wu H."/>
            <person name="Li Y."/>
            <person name="Cui Y."/>
            <person name="Guo X."/>
            <person name="Zheng S."/>
            <person name="Wang B."/>
            <person name="Yu K."/>
            <person name="Liang Q."/>
            <person name="Yang W."/>
            <person name="Lou X."/>
            <person name="Chen J."/>
            <person name="Feng M."/>
            <person name="Jian J."/>
            <person name="Zhang X."/>
            <person name="Luo G."/>
            <person name="Jiang Y."/>
            <person name="Liu J."/>
            <person name="Wang Z."/>
            <person name="Sha Y."/>
            <person name="Zhang B."/>
            <person name="Wu H."/>
            <person name="Tang D."/>
            <person name="Shen Q."/>
            <person name="Xue P."/>
            <person name="Zou S."/>
            <person name="Wang X."/>
            <person name="Liu X."/>
            <person name="Wang F."/>
            <person name="Yang Y."/>
            <person name="An X."/>
            <person name="Dong Z."/>
            <person name="Zhang K."/>
            <person name="Zhang X."/>
            <person name="Luo M.C."/>
            <person name="Dvorak J."/>
            <person name="Tong Y."/>
            <person name="Wang J."/>
            <person name="Yang H."/>
            <person name="Li Z."/>
            <person name="Wang D."/>
            <person name="Zhang A."/>
            <person name="Wang J."/>
        </authorList>
    </citation>
    <scope>NUCLEOTIDE SEQUENCE</scope>
    <source>
        <strain evidence="11">cv. G1812</strain>
    </source>
</reference>
<dbReference type="GO" id="GO:0005783">
    <property type="term" value="C:endoplasmic reticulum"/>
    <property type="evidence" value="ECO:0007669"/>
    <property type="project" value="TreeGrafter"/>
</dbReference>
<feature type="transmembrane region" description="Helical" evidence="9">
    <location>
        <begin position="297"/>
        <end position="321"/>
    </location>
</feature>
<dbReference type="Gramene" id="TuG1812G0500003115.01.T01">
    <property type="protein sequence ID" value="TuG1812G0500003115.01.T01"/>
    <property type="gene ID" value="TuG1812G0500003115.01"/>
</dbReference>
<accession>A0A8R7UJM7</accession>
<name>A0A8R7UJM7_TRIUA</name>
<proteinExistence type="inferred from homology"/>
<feature type="transmembrane region" description="Helical" evidence="9">
    <location>
        <begin position="154"/>
        <end position="173"/>
    </location>
</feature>
<evidence type="ECO:0000256" key="7">
    <source>
        <dbReference type="ARBA" id="ARBA00023294"/>
    </source>
</evidence>
<keyword evidence="3" id="KW-0813">Transport</keyword>
<dbReference type="Proteomes" id="UP000015106">
    <property type="component" value="Chromosome 5"/>
</dbReference>
<feature type="transmembrane region" description="Helical" evidence="9">
    <location>
        <begin position="354"/>
        <end position="376"/>
    </location>
</feature>
<dbReference type="OrthoDB" id="2133778at2759"/>
<dbReference type="GO" id="GO:0010329">
    <property type="term" value="F:auxin efflux transmembrane transporter activity"/>
    <property type="evidence" value="ECO:0007669"/>
    <property type="project" value="TreeGrafter"/>
</dbReference>
<dbReference type="Pfam" id="PF03547">
    <property type="entry name" value="Mem_trans"/>
    <property type="match status" value="2"/>
</dbReference>
<evidence type="ECO:0000256" key="1">
    <source>
        <dbReference type="ARBA" id="ARBA00004141"/>
    </source>
</evidence>
<feature type="region of interest" description="Disordered" evidence="8">
    <location>
        <begin position="187"/>
        <end position="209"/>
    </location>
</feature>
<evidence type="ECO:0000256" key="3">
    <source>
        <dbReference type="ARBA" id="ARBA00022448"/>
    </source>
</evidence>
<feature type="transmembrane region" description="Helical" evidence="9">
    <location>
        <begin position="328"/>
        <end position="348"/>
    </location>
</feature>
<dbReference type="GO" id="GO:0005886">
    <property type="term" value="C:plasma membrane"/>
    <property type="evidence" value="ECO:0007669"/>
    <property type="project" value="TreeGrafter"/>
</dbReference>
<keyword evidence="6 9" id="KW-0472">Membrane</keyword>
<feature type="transmembrane region" description="Helical" evidence="9">
    <location>
        <begin position="76"/>
        <end position="98"/>
    </location>
</feature>
<organism evidence="10 11">
    <name type="scientific">Triticum urartu</name>
    <name type="common">Red wild einkorn</name>
    <name type="synonym">Crithodium urartu</name>
    <dbReference type="NCBI Taxonomy" id="4572"/>
    <lineage>
        <taxon>Eukaryota</taxon>
        <taxon>Viridiplantae</taxon>
        <taxon>Streptophyta</taxon>
        <taxon>Embryophyta</taxon>
        <taxon>Tracheophyta</taxon>
        <taxon>Spermatophyta</taxon>
        <taxon>Magnoliopsida</taxon>
        <taxon>Liliopsida</taxon>
        <taxon>Poales</taxon>
        <taxon>Poaceae</taxon>
        <taxon>BOP clade</taxon>
        <taxon>Pooideae</taxon>
        <taxon>Triticodae</taxon>
        <taxon>Triticeae</taxon>
        <taxon>Triticinae</taxon>
        <taxon>Triticum</taxon>
    </lineage>
</organism>
<dbReference type="InterPro" id="IPR051107">
    <property type="entry name" value="Auxin_Efflux_Carrier"/>
</dbReference>
<keyword evidence="5 9" id="KW-1133">Transmembrane helix</keyword>
<feature type="transmembrane region" description="Helical" evidence="9">
    <location>
        <begin position="7"/>
        <end position="26"/>
    </location>
</feature>
<dbReference type="AlphaFoldDB" id="A0A8R7UJM7"/>
<dbReference type="PANTHER" id="PTHR31752:SF58">
    <property type="entry name" value="AUXIN EFFLUX CARRIER COMPONENT"/>
    <property type="match status" value="1"/>
</dbReference>
<evidence type="ECO:0000256" key="6">
    <source>
        <dbReference type="ARBA" id="ARBA00023136"/>
    </source>
</evidence>
<dbReference type="PANTHER" id="PTHR31752">
    <property type="entry name" value="AUXIN EFFLUX CARRIER COMPONENT 1B-RELATED"/>
    <property type="match status" value="1"/>
</dbReference>
<feature type="transmembrane region" description="Helical" evidence="9">
    <location>
        <begin position="46"/>
        <end position="69"/>
    </location>
</feature>
<evidence type="ECO:0000313" key="10">
    <source>
        <dbReference type="EnsemblPlants" id="TuG1812G0500003115.01.T01"/>
    </source>
</evidence>
<comment type="subcellular location">
    <subcellularLocation>
        <location evidence="1">Membrane</location>
        <topology evidence="1">Multi-pass membrane protein</topology>
    </subcellularLocation>
</comment>
<keyword evidence="11" id="KW-1185">Reference proteome</keyword>
<dbReference type="KEGG" id="tua:125556313"/>
<sequence>MIGWGDVYKVVSAMAPLYFALGLGYASVQWWKFFTRDQCDAVNRLVIYFALPFFAFDFNAHAGTFAAGYRVLAADAVAKLVVVLALAGWIAYCCWRHWIRAPKAPPASSASAWPGGPSWSWCITGYSLGTLNNGLFVGVPLLDAMYGKWARDIVVQLSVLQAVVWLPLLLVVFEARQAWLEVTSAPAPDGGAREEGGQAAPGSGDGGGRKTAATGCAFWARLLRTVGVKVGGNPNVYASLLGVLWSSVANRWHLEMPGIVDGSISIMSRTGLGIGMFNTGLFIGLQDKLVVCRPGLTALGMAMRFVAAPAATAVGALLLGLRGDLLRVAILQAALPQSVGAFIFALEYDLHADVLSTVVIVGTLASLPVIITYYIVLGLL</sequence>
<dbReference type="GO" id="GO:0009926">
    <property type="term" value="P:auxin polar transport"/>
    <property type="evidence" value="ECO:0007669"/>
    <property type="project" value="TreeGrafter"/>
</dbReference>